<dbReference type="InterPro" id="IPR000014">
    <property type="entry name" value="PAS"/>
</dbReference>
<reference evidence="6 7" key="1">
    <citation type="journal article" date="2013" name="Genome Announc.">
        <title>Complete Genome Sequence of the Thermophilic and Facultatively Chemolithoautotrophic Sulfate Reducer Archaeoglobus sulfaticallidus Strain PM70-1T.</title>
        <authorList>
            <person name="Stokke R."/>
            <person name="Hocking W.P."/>
            <person name="Steinsbu B.O."/>
            <person name="Steen I.H."/>
        </authorList>
    </citation>
    <scope>NUCLEOTIDE SEQUENCE [LARGE SCALE GENOMIC DNA]</scope>
    <source>
        <strain evidence="6">PM70-1</strain>
    </source>
</reference>
<dbReference type="Pfam" id="PF00989">
    <property type="entry name" value="PAS"/>
    <property type="match status" value="1"/>
</dbReference>
<dbReference type="PROSITE" id="PS50885">
    <property type="entry name" value="HAMP"/>
    <property type="match status" value="1"/>
</dbReference>
<dbReference type="Gene3D" id="6.10.340.10">
    <property type="match status" value="1"/>
</dbReference>
<dbReference type="Pfam" id="PF05763">
    <property type="entry name" value="DUF835"/>
    <property type="match status" value="1"/>
</dbReference>
<dbReference type="PROSITE" id="PS50113">
    <property type="entry name" value="PAC"/>
    <property type="match status" value="3"/>
</dbReference>
<dbReference type="STRING" id="387631.Asulf_00354"/>
<dbReference type="KEGG" id="ast:Asulf_00354"/>
<dbReference type="SMART" id="SM00091">
    <property type="entry name" value="PAS"/>
    <property type="match status" value="3"/>
</dbReference>
<dbReference type="GO" id="GO:0007165">
    <property type="term" value="P:signal transduction"/>
    <property type="evidence" value="ECO:0007669"/>
    <property type="project" value="InterPro"/>
</dbReference>
<dbReference type="OrthoDB" id="49447at2157"/>
<dbReference type="HOGENOM" id="CLU_374546_0_0_2"/>
<feature type="domain" description="PAC" evidence="4">
    <location>
        <begin position="307"/>
        <end position="359"/>
    </location>
</feature>
<dbReference type="SUPFAM" id="SSF46785">
    <property type="entry name" value="Winged helix' DNA-binding domain"/>
    <property type="match status" value="1"/>
</dbReference>
<dbReference type="SMART" id="SM00304">
    <property type="entry name" value="HAMP"/>
    <property type="match status" value="1"/>
</dbReference>
<dbReference type="InterPro" id="IPR036390">
    <property type="entry name" value="WH_DNA-bd_sf"/>
</dbReference>
<feature type="domain" description="PAS" evidence="3">
    <location>
        <begin position="377"/>
        <end position="446"/>
    </location>
</feature>
<keyword evidence="2" id="KW-1133">Transmembrane helix</keyword>
<dbReference type="InterPro" id="IPR000700">
    <property type="entry name" value="PAS-assoc_C"/>
</dbReference>
<keyword evidence="2" id="KW-0472">Membrane</keyword>
<dbReference type="GO" id="GO:0006355">
    <property type="term" value="P:regulation of DNA-templated transcription"/>
    <property type="evidence" value="ECO:0007669"/>
    <property type="project" value="InterPro"/>
</dbReference>
<dbReference type="CDD" id="cd00130">
    <property type="entry name" value="PAS"/>
    <property type="match status" value="3"/>
</dbReference>
<feature type="domain" description="PAC" evidence="4">
    <location>
        <begin position="450"/>
        <end position="502"/>
    </location>
</feature>
<dbReference type="PANTHER" id="PTHR44757">
    <property type="entry name" value="DIGUANYLATE CYCLASE DGCP"/>
    <property type="match status" value="1"/>
</dbReference>
<evidence type="ECO:0000259" key="3">
    <source>
        <dbReference type="PROSITE" id="PS50112"/>
    </source>
</evidence>
<organism evidence="6 7">
    <name type="scientific">Archaeoglobus sulfaticallidus PM70-1</name>
    <dbReference type="NCBI Taxonomy" id="387631"/>
    <lineage>
        <taxon>Archaea</taxon>
        <taxon>Methanobacteriati</taxon>
        <taxon>Methanobacteriota</taxon>
        <taxon>Archaeoglobi</taxon>
        <taxon>Archaeoglobales</taxon>
        <taxon>Archaeoglobaceae</taxon>
        <taxon>Archaeoglobus</taxon>
    </lineage>
</organism>
<evidence type="ECO:0000259" key="5">
    <source>
        <dbReference type="PROSITE" id="PS50885"/>
    </source>
</evidence>
<evidence type="ECO:0000313" key="7">
    <source>
        <dbReference type="Proteomes" id="UP000013307"/>
    </source>
</evidence>
<feature type="domain" description="PAS" evidence="3">
    <location>
        <begin position="234"/>
        <end position="304"/>
    </location>
</feature>
<evidence type="ECO:0000256" key="2">
    <source>
        <dbReference type="SAM" id="Phobius"/>
    </source>
</evidence>
<dbReference type="RefSeq" id="WP_015589982.1">
    <property type="nucleotide sequence ID" value="NC_021169.1"/>
</dbReference>
<keyword evidence="1" id="KW-0175">Coiled coil</keyword>
<feature type="domain" description="HAMP" evidence="5">
    <location>
        <begin position="55"/>
        <end position="106"/>
    </location>
</feature>
<dbReference type="InterPro" id="IPR008553">
    <property type="entry name" value="DUF835"/>
</dbReference>
<dbReference type="eggNOG" id="arCOG06712">
    <property type="taxonomic scope" value="Archaea"/>
</dbReference>
<proteinExistence type="predicted"/>
<dbReference type="SMART" id="SM00086">
    <property type="entry name" value="PAC"/>
    <property type="match status" value="3"/>
</dbReference>
<dbReference type="GeneID" id="15392000"/>
<evidence type="ECO:0000313" key="6">
    <source>
        <dbReference type="EMBL" id="AGK60383.1"/>
    </source>
</evidence>
<dbReference type="InterPro" id="IPR036388">
    <property type="entry name" value="WH-like_DNA-bd_sf"/>
</dbReference>
<dbReference type="InterPro" id="IPR001610">
    <property type="entry name" value="PAC"/>
</dbReference>
<dbReference type="NCBIfam" id="TIGR00229">
    <property type="entry name" value="sensory_box"/>
    <property type="match status" value="3"/>
</dbReference>
<feature type="coiled-coil region" evidence="1">
    <location>
        <begin position="343"/>
        <end position="381"/>
    </location>
</feature>
<dbReference type="AlphaFoldDB" id="N0BBJ8"/>
<dbReference type="InterPro" id="IPR052155">
    <property type="entry name" value="Biofilm_reg_signaling"/>
</dbReference>
<dbReference type="Proteomes" id="UP000013307">
    <property type="component" value="Chromosome"/>
</dbReference>
<dbReference type="CDD" id="cd06225">
    <property type="entry name" value="HAMP"/>
    <property type="match status" value="1"/>
</dbReference>
<evidence type="ECO:0000259" key="4">
    <source>
        <dbReference type="PROSITE" id="PS50113"/>
    </source>
</evidence>
<evidence type="ECO:0000256" key="1">
    <source>
        <dbReference type="SAM" id="Coils"/>
    </source>
</evidence>
<keyword evidence="2" id="KW-0812">Transmembrane</keyword>
<sequence length="738" mass="85386">MRLPIFFKLVAIALFFALLSLALFTVTSNEPSGLIYVYYSYMFIIILGISFFVAGSITEPLERLRNGFENIMRGESAYIEVNTGDELEDLAKAFNYMVDVLTKQKDMLKKSEDKYRSLIEDVNDWVFEVDENFVYTYSSPKVRDILGYEPEEVVGKKPFDFMPEDERKKAVEEFEVIKRDKIPFCGLENVFMRKDGSHVILETCGRPFFDEKGNLRGYRGVSRDITARKHAEEKLAYLASITDHTVDAIVSLDLDSRIVSWNKGAEMMFGYKESEVIGKPLATLMPEENWDSCRVNFKKAIFEGYARDIETVRITKDGRRILVDQTLTTIYDSNGEHMGFVAIMRDITKRKEAEEELKRAYRQLEEKTQELLKSQKELEYLANILENSNDAIYSVNLDGVITSWNKTAEKLFGWTKKEALGMPADVLLPDEIKNETSFLIQKIKKGVRYISYETRRLTKDGEIIDVDLTVSPILDEEGKPAGFSVITRDISWKIKAEEGMLKRILKFDVDRGKVYLIKESAPDLALEVFNDLVKCGYSGTIITRKLPDELKVENNSTHFWLSEKKGKNTLSPDISEIEATIMNLPNWNNAVLLELDYIILKNGFDETFRFIQRLKEAFYLLKKGIVLLTLDPDILDERQIKLLRKECSSVKPKHHDIPSEVYEIFRYVYMRNRVGERPPVRDIMAKFNIARNTAKKRIRYLEEKGLLKVLRDGRIKVVEVTEKGKEFFYLSEDNIVQP</sequence>
<dbReference type="SUPFAM" id="SSF158472">
    <property type="entry name" value="HAMP domain-like"/>
    <property type="match status" value="1"/>
</dbReference>
<protein>
    <submittedName>
        <fullName evidence="6">PAS domain S-box</fullName>
    </submittedName>
</protein>
<dbReference type="PROSITE" id="PS50112">
    <property type="entry name" value="PAS"/>
    <property type="match status" value="3"/>
</dbReference>
<keyword evidence="7" id="KW-1185">Reference proteome</keyword>
<dbReference type="Gene3D" id="3.30.450.20">
    <property type="entry name" value="PAS domain"/>
    <property type="match status" value="3"/>
</dbReference>
<dbReference type="SUPFAM" id="SSF55785">
    <property type="entry name" value="PYP-like sensor domain (PAS domain)"/>
    <property type="match status" value="3"/>
</dbReference>
<dbReference type="PANTHER" id="PTHR44757:SF2">
    <property type="entry name" value="BIOFILM ARCHITECTURE MAINTENANCE PROTEIN MBAA"/>
    <property type="match status" value="1"/>
</dbReference>
<feature type="transmembrane region" description="Helical" evidence="2">
    <location>
        <begin position="38"/>
        <end position="57"/>
    </location>
</feature>
<dbReference type="InterPro" id="IPR013767">
    <property type="entry name" value="PAS_fold"/>
</dbReference>
<dbReference type="GO" id="GO:0016020">
    <property type="term" value="C:membrane"/>
    <property type="evidence" value="ECO:0007669"/>
    <property type="project" value="InterPro"/>
</dbReference>
<dbReference type="Gene3D" id="1.10.10.10">
    <property type="entry name" value="Winged helix-like DNA-binding domain superfamily/Winged helix DNA-binding domain"/>
    <property type="match status" value="1"/>
</dbReference>
<dbReference type="EMBL" id="CP005290">
    <property type="protein sequence ID" value="AGK60383.1"/>
    <property type="molecule type" value="Genomic_DNA"/>
</dbReference>
<dbReference type="Pfam" id="PF13426">
    <property type="entry name" value="PAS_9"/>
    <property type="match status" value="2"/>
</dbReference>
<feature type="domain" description="PAS" evidence="3">
    <location>
        <begin position="111"/>
        <end position="181"/>
    </location>
</feature>
<gene>
    <name evidence="6" type="ORF">Asulf_00354</name>
</gene>
<dbReference type="InterPro" id="IPR035965">
    <property type="entry name" value="PAS-like_dom_sf"/>
</dbReference>
<dbReference type="InterPro" id="IPR003660">
    <property type="entry name" value="HAMP_dom"/>
</dbReference>
<feature type="domain" description="PAC" evidence="4">
    <location>
        <begin position="185"/>
        <end position="237"/>
    </location>
</feature>
<name>N0BBJ8_9EURY</name>
<accession>N0BBJ8</accession>
<dbReference type="Pfam" id="PF00672">
    <property type="entry name" value="HAMP"/>
    <property type="match status" value="1"/>
</dbReference>